<dbReference type="PROSITE" id="PS51534">
    <property type="entry name" value="SEFIR"/>
    <property type="match status" value="1"/>
</dbReference>
<dbReference type="PROSITE" id="PS51257">
    <property type="entry name" value="PROKAR_LIPOPROTEIN"/>
    <property type="match status" value="1"/>
</dbReference>
<sequence>MIWPCRALKINHSENTIPFHFTYACFRLFGLSQYRVNITLVPQNCRMSYLVTIPRYPQVDFDISKFYNKSIRLPSTSWSPLVVVDTNSDEAVWISFYRPSYMFHVEMTISIFQRLENRLKELLTTSILGSESAFKWTDVHAGDYTIFVYVDGPHCDLDCGNRDAKTCQNCPHTMLNFTLVEDKFTKPYSFWNFLANIGKLLAIVLLVLLIISVCVITGVLVYYRIIRPKRLARRPPRNIELISRPSVLILYTDDCSEHSKVVMEVANVLKLHANSIVSIDQIDLIDPNVKPSLWLMNQISEAQYILLFFSEATKLVMSGEQQLVQRRPFPDLFSTAIRVKINEIAATQPILSNGLSTDQPPLDRFMVTRLAYSPPQVIPEFFSLLKCPHFVLPNEIGALLGHLHGIRAEDGNIEHQADLTELTTAIEHYRKFVAENPNWLEGRLTQKGEEEQEFVSKIAERLPLNPDRGEISLEDQIAQAEAYGLLPPDVEEDDEGHGTDAQRTKKYELVGTLDDISTSSSGS</sequence>
<protein>
    <submittedName>
        <fullName evidence="12">SEFIR domain-containing protein</fullName>
    </submittedName>
</protein>
<evidence type="ECO:0000256" key="7">
    <source>
        <dbReference type="ARBA" id="ARBA00023180"/>
    </source>
</evidence>
<feature type="domain" description="SEFIR" evidence="10">
    <location>
        <begin position="244"/>
        <end position="401"/>
    </location>
</feature>
<evidence type="ECO:0000259" key="10">
    <source>
        <dbReference type="PROSITE" id="PS51534"/>
    </source>
</evidence>
<organism evidence="11 12">
    <name type="scientific">Acrobeloides nanus</name>
    <dbReference type="NCBI Taxonomy" id="290746"/>
    <lineage>
        <taxon>Eukaryota</taxon>
        <taxon>Metazoa</taxon>
        <taxon>Ecdysozoa</taxon>
        <taxon>Nematoda</taxon>
        <taxon>Chromadorea</taxon>
        <taxon>Rhabditida</taxon>
        <taxon>Tylenchina</taxon>
        <taxon>Cephalobomorpha</taxon>
        <taxon>Cephaloboidea</taxon>
        <taxon>Cephalobidae</taxon>
        <taxon>Acrobeloides</taxon>
    </lineage>
</organism>
<keyword evidence="5 9" id="KW-0472">Membrane</keyword>
<keyword evidence="4 9" id="KW-1133">Transmembrane helix</keyword>
<reference evidence="12" key="1">
    <citation type="submission" date="2022-11" db="UniProtKB">
        <authorList>
            <consortium name="WormBaseParasite"/>
        </authorList>
    </citation>
    <scope>IDENTIFICATION</scope>
</reference>
<evidence type="ECO:0000256" key="1">
    <source>
        <dbReference type="ARBA" id="ARBA00004479"/>
    </source>
</evidence>
<evidence type="ECO:0000256" key="3">
    <source>
        <dbReference type="ARBA" id="ARBA00022729"/>
    </source>
</evidence>
<feature type="compositionally biased region" description="Basic and acidic residues" evidence="8">
    <location>
        <begin position="496"/>
        <end position="507"/>
    </location>
</feature>
<keyword evidence="6" id="KW-0675">Receptor</keyword>
<dbReference type="GO" id="GO:0016020">
    <property type="term" value="C:membrane"/>
    <property type="evidence" value="ECO:0007669"/>
    <property type="project" value="UniProtKB-SubCell"/>
</dbReference>
<evidence type="ECO:0000256" key="9">
    <source>
        <dbReference type="SAM" id="Phobius"/>
    </source>
</evidence>
<dbReference type="Gene3D" id="3.40.50.11530">
    <property type="match status" value="1"/>
</dbReference>
<proteinExistence type="predicted"/>
<dbReference type="InterPro" id="IPR013568">
    <property type="entry name" value="SEFIR_dom"/>
</dbReference>
<evidence type="ECO:0000256" key="6">
    <source>
        <dbReference type="ARBA" id="ARBA00023170"/>
    </source>
</evidence>
<comment type="subcellular location">
    <subcellularLocation>
        <location evidence="1">Membrane</location>
        <topology evidence="1">Single-pass type I membrane protein</topology>
    </subcellularLocation>
</comment>
<name>A0A914D066_9BILA</name>
<dbReference type="WBParaSite" id="ACRNAN_scaffold1699.g8590.t1">
    <property type="protein sequence ID" value="ACRNAN_scaffold1699.g8590.t1"/>
    <property type="gene ID" value="ACRNAN_scaffold1699.g8590"/>
</dbReference>
<evidence type="ECO:0000256" key="4">
    <source>
        <dbReference type="ARBA" id="ARBA00022989"/>
    </source>
</evidence>
<dbReference type="Proteomes" id="UP000887540">
    <property type="component" value="Unplaced"/>
</dbReference>
<dbReference type="PANTHER" id="PTHR15583">
    <property type="entry name" value="INTERLEUKIN-17 RECEPTOR"/>
    <property type="match status" value="1"/>
</dbReference>
<evidence type="ECO:0000313" key="11">
    <source>
        <dbReference type="Proteomes" id="UP000887540"/>
    </source>
</evidence>
<keyword evidence="11" id="KW-1185">Reference proteome</keyword>
<keyword evidence="3" id="KW-0732">Signal</keyword>
<accession>A0A914D066</accession>
<dbReference type="PANTHER" id="PTHR15583:SF7">
    <property type="entry name" value="INTERLEUKIN CYTOKINE RECEPTOR-RELATED PROTEIN 2"/>
    <property type="match status" value="1"/>
</dbReference>
<evidence type="ECO:0000256" key="5">
    <source>
        <dbReference type="ARBA" id="ARBA00023136"/>
    </source>
</evidence>
<evidence type="ECO:0000256" key="8">
    <source>
        <dbReference type="SAM" id="MobiDB-lite"/>
    </source>
</evidence>
<keyword evidence="7" id="KW-0325">Glycoprotein</keyword>
<feature type="transmembrane region" description="Helical" evidence="9">
    <location>
        <begin position="200"/>
        <end position="223"/>
    </location>
</feature>
<dbReference type="Pfam" id="PF08357">
    <property type="entry name" value="SEFIR"/>
    <property type="match status" value="1"/>
</dbReference>
<keyword evidence="2 9" id="KW-0812">Transmembrane</keyword>
<dbReference type="AlphaFoldDB" id="A0A914D066"/>
<feature type="region of interest" description="Disordered" evidence="8">
    <location>
        <begin position="487"/>
        <end position="507"/>
    </location>
</feature>
<evidence type="ECO:0000256" key="2">
    <source>
        <dbReference type="ARBA" id="ARBA00022692"/>
    </source>
</evidence>
<dbReference type="GO" id="GO:0030368">
    <property type="term" value="F:interleukin-17 receptor activity"/>
    <property type="evidence" value="ECO:0007669"/>
    <property type="project" value="InterPro"/>
</dbReference>
<dbReference type="InterPro" id="IPR039465">
    <property type="entry name" value="IL-17_rcpt-like"/>
</dbReference>
<evidence type="ECO:0000313" key="12">
    <source>
        <dbReference type="WBParaSite" id="ACRNAN_scaffold1699.g8590.t1"/>
    </source>
</evidence>